<protein>
    <recommendedName>
        <fullName evidence="1">Retrovirus-related Pol polyprotein from transposon TNT 1-94-like beta-barrel domain-containing protein</fullName>
    </recommendedName>
</protein>
<dbReference type="PANTHER" id="PTHR47481:SF10">
    <property type="entry name" value="COPIA-LIKE POLYPROTEIN_RETROTRANSPOSON"/>
    <property type="match status" value="1"/>
</dbReference>
<dbReference type="AlphaFoldDB" id="A0A9D3UUX0"/>
<feature type="domain" description="Retrovirus-related Pol polyprotein from transposon TNT 1-94-like beta-barrel" evidence="1">
    <location>
        <begin position="157"/>
        <end position="234"/>
    </location>
</feature>
<dbReference type="Pfam" id="PF22936">
    <property type="entry name" value="Pol_BBD"/>
    <property type="match status" value="1"/>
</dbReference>
<dbReference type="OrthoDB" id="998461at2759"/>
<name>A0A9D3UUX0_9ROSI</name>
<evidence type="ECO:0000259" key="1">
    <source>
        <dbReference type="Pfam" id="PF22936"/>
    </source>
</evidence>
<dbReference type="InterPro" id="IPR054722">
    <property type="entry name" value="PolX-like_BBD"/>
</dbReference>
<sequence>MHHSFYSIKKGSLTIKEYLFKVKHLSDGLTAVGSLVTEQKQVSIILAGLSIEYESIRVFTSATPISLDLLTKMLLDCETRQMAFLTDAPLNLNKGKGVKARSWSFGASHQLHGQRVSSPSFACSSVSHCCGSFSPSTSTSCQPSSQGSFFSPPDLTWYPDSRATNHITPDMSNLTAASPYTGTTRASMRNGDPIPIASVGSSTLLAGSRLLHLKSVLHVSTVCKNLLLVGQFARDNAVYFEFHPFLCFVKDIQTGNTLLVGHMYDGLYRLGKRDLDREQERTKYRDYWLKSLFQRTRHPYVRPYLGYGSDTEHT</sequence>
<accession>A0A9D3UUX0</accession>
<gene>
    <name evidence="2" type="ORF">J1N35_035009</name>
</gene>
<dbReference type="PANTHER" id="PTHR47481">
    <property type="match status" value="1"/>
</dbReference>
<reference evidence="2 3" key="1">
    <citation type="journal article" date="2021" name="Plant Biotechnol. J.">
        <title>Multi-omics assisted identification of the key and species-specific regulatory components of drought-tolerant mechanisms in Gossypium stocksii.</title>
        <authorList>
            <person name="Yu D."/>
            <person name="Ke L."/>
            <person name="Zhang D."/>
            <person name="Wu Y."/>
            <person name="Sun Y."/>
            <person name="Mei J."/>
            <person name="Sun J."/>
            <person name="Sun Y."/>
        </authorList>
    </citation>
    <scope>NUCLEOTIDE SEQUENCE [LARGE SCALE GENOMIC DNA]</scope>
    <source>
        <strain evidence="3">cv. E1</strain>
        <tissue evidence="2">Leaf</tissue>
    </source>
</reference>
<organism evidence="2 3">
    <name type="scientific">Gossypium stocksii</name>
    <dbReference type="NCBI Taxonomy" id="47602"/>
    <lineage>
        <taxon>Eukaryota</taxon>
        <taxon>Viridiplantae</taxon>
        <taxon>Streptophyta</taxon>
        <taxon>Embryophyta</taxon>
        <taxon>Tracheophyta</taxon>
        <taxon>Spermatophyta</taxon>
        <taxon>Magnoliopsida</taxon>
        <taxon>eudicotyledons</taxon>
        <taxon>Gunneridae</taxon>
        <taxon>Pentapetalae</taxon>
        <taxon>rosids</taxon>
        <taxon>malvids</taxon>
        <taxon>Malvales</taxon>
        <taxon>Malvaceae</taxon>
        <taxon>Malvoideae</taxon>
        <taxon>Gossypium</taxon>
    </lineage>
</organism>
<evidence type="ECO:0000313" key="3">
    <source>
        <dbReference type="Proteomes" id="UP000828251"/>
    </source>
</evidence>
<proteinExistence type="predicted"/>
<dbReference type="EMBL" id="JAIQCV010000010">
    <property type="protein sequence ID" value="KAH1056944.1"/>
    <property type="molecule type" value="Genomic_DNA"/>
</dbReference>
<evidence type="ECO:0000313" key="2">
    <source>
        <dbReference type="EMBL" id="KAH1056944.1"/>
    </source>
</evidence>
<keyword evidence="3" id="KW-1185">Reference proteome</keyword>
<comment type="caution">
    <text evidence="2">The sequence shown here is derived from an EMBL/GenBank/DDBJ whole genome shotgun (WGS) entry which is preliminary data.</text>
</comment>
<dbReference type="Proteomes" id="UP000828251">
    <property type="component" value="Unassembled WGS sequence"/>
</dbReference>